<dbReference type="RefSeq" id="WP_289363652.1">
    <property type="nucleotide sequence ID" value="NZ_JAUCBP010000002.1"/>
</dbReference>
<comment type="subcellular location">
    <subcellularLocation>
        <location evidence="1">Cytoplasm</location>
    </subcellularLocation>
</comment>
<dbReference type="InterPro" id="IPR010229">
    <property type="entry name" value="Pept_M38_dipep"/>
</dbReference>
<name>A0ABT7STT5_9ALTE</name>
<sequence>MSLFLIKGAQVYVPESLGRMDVLVGGGKVLAIDAQLAVDMPNLHTIDATGQVLIPGFVDPLAHISGGGGEGGFTSRTPALNFDDAVKAGVTTMVAALGTDAITRSLEDMLATAKAINEYGLNAYIYTGNYHLPAVTLTGSVSKDIMLISECIGVGEVAISDHRSSQPTMQQLAELAAQARVGGMLSGKAGVVFIHVGPSDTHLSLLQSVVSESDIPIAQFHPTHMNRDQALLDAGIAWTQTGGSIDFTASTNEHFIAEGEIPAAQAVAIALEQGVAAEQMTISTDANASLPVFDDKGDLIGLELGDIASLHEAFQQLVLEHNVDISHAVQVCSTSAAKILGLPAGSITLGDNADLVLLDQRDLSITSVFAKGRCLMLNQQLQVKAPF</sequence>
<dbReference type="NCBIfam" id="TIGR01975">
    <property type="entry name" value="isoAsp_dipep"/>
    <property type="match status" value="1"/>
</dbReference>
<dbReference type="InterPro" id="IPR011059">
    <property type="entry name" value="Metal-dep_hydrolase_composite"/>
</dbReference>
<keyword evidence="1" id="KW-0479">Metal-binding</keyword>
<evidence type="ECO:0000256" key="1">
    <source>
        <dbReference type="PIRNR" id="PIRNR001238"/>
    </source>
</evidence>
<comment type="cofactor">
    <cofactor evidence="1">
        <name>Zn(2+)</name>
        <dbReference type="ChEBI" id="CHEBI:29105"/>
    </cofactor>
    <text evidence="1">Binds 2 Zn(2+) ions per subunit.</text>
</comment>
<keyword evidence="1 3" id="KW-0378">Hydrolase</keyword>
<dbReference type="SUPFAM" id="SSF51556">
    <property type="entry name" value="Metallo-dependent hydrolases"/>
    <property type="match status" value="1"/>
</dbReference>
<dbReference type="PIRSF" id="PIRSF001238">
    <property type="entry name" value="IadA"/>
    <property type="match status" value="1"/>
</dbReference>
<accession>A0ABT7STT5</accession>
<dbReference type="EMBL" id="JAUCBP010000002">
    <property type="protein sequence ID" value="MDM7859590.1"/>
    <property type="molecule type" value="Genomic_DNA"/>
</dbReference>
<keyword evidence="4" id="KW-1185">Reference proteome</keyword>
<organism evidence="3 4">
    <name type="scientific">Alteromonas arenosi</name>
    <dbReference type="NCBI Taxonomy" id="3055817"/>
    <lineage>
        <taxon>Bacteria</taxon>
        <taxon>Pseudomonadati</taxon>
        <taxon>Pseudomonadota</taxon>
        <taxon>Gammaproteobacteria</taxon>
        <taxon>Alteromonadales</taxon>
        <taxon>Alteromonadaceae</taxon>
        <taxon>Alteromonas/Salinimonas group</taxon>
        <taxon>Alteromonas</taxon>
    </lineage>
</organism>
<evidence type="ECO:0000313" key="4">
    <source>
        <dbReference type="Proteomes" id="UP001234343"/>
    </source>
</evidence>
<comment type="similarity">
    <text evidence="1">Belongs to the peptidase M38 family.</text>
</comment>
<dbReference type="InterPro" id="IPR050378">
    <property type="entry name" value="Metallo-dep_Hydrolases_sf"/>
</dbReference>
<dbReference type="SUPFAM" id="SSF51338">
    <property type="entry name" value="Composite domain of metallo-dependent hydrolases"/>
    <property type="match status" value="1"/>
</dbReference>
<dbReference type="InterPro" id="IPR032466">
    <property type="entry name" value="Metal_Hydrolase"/>
</dbReference>
<evidence type="ECO:0000259" key="2">
    <source>
        <dbReference type="Pfam" id="PF01979"/>
    </source>
</evidence>
<keyword evidence="1" id="KW-0482">Metalloprotease</keyword>
<comment type="caution">
    <text evidence="3">The sequence shown here is derived from an EMBL/GenBank/DDBJ whole genome shotgun (WGS) entry which is preliminary data.</text>
</comment>
<comment type="function">
    <text evidence="1">Catalyzes the hydrolytic cleavage of a subset of L-isoaspartyl (L-beta-aspartyl) dipeptides. Used to degrade proteins damaged by L-isoaspartyl residues formation.</text>
</comment>
<comment type="PTM">
    <text evidence="1">Carboxylation allows a single lysine to coordinate two zinc ions.</text>
</comment>
<dbReference type="InterPro" id="IPR006680">
    <property type="entry name" value="Amidohydro-rel"/>
</dbReference>
<dbReference type="Proteomes" id="UP001234343">
    <property type="component" value="Unassembled WGS sequence"/>
</dbReference>
<gene>
    <name evidence="3" type="primary">iadA</name>
    <name evidence="3" type="ORF">QTP81_03085</name>
</gene>
<evidence type="ECO:0000313" key="3">
    <source>
        <dbReference type="EMBL" id="MDM7859590.1"/>
    </source>
</evidence>
<dbReference type="Gene3D" id="3.20.20.140">
    <property type="entry name" value="Metal-dependent hydrolases"/>
    <property type="match status" value="1"/>
</dbReference>
<proteinExistence type="inferred from homology"/>
<dbReference type="Pfam" id="PF01979">
    <property type="entry name" value="Amidohydro_1"/>
    <property type="match status" value="1"/>
</dbReference>
<keyword evidence="1" id="KW-0645">Protease</keyword>
<dbReference type="Gene3D" id="2.30.40.10">
    <property type="entry name" value="Urease, subunit C, domain 1"/>
    <property type="match status" value="1"/>
</dbReference>
<dbReference type="GO" id="GO:0008798">
    <property type="term" value="F:beta-aspartyl-peptidase activity"/>
    <property type="evidence" value="ECO:0007669"/>
    <property type="project" value="UniProtKB-EC"/>
</dbReference>
<protein>
    <recommendedName>
        <fullName evidence="1">Isoaspartyl dipeptidase</fullName>
        <ecNumber evidence="1">3.4.19.-</ecNumber>
    </recommendedName>
</protein>
<keyword evidence="1" id="KW-0862">Zinc</keyword>
<dbReference type="PANTHER" id="PTHR11647:SF1">
    <property type="entry name" value="COLLAPSIN RESPONSE MEDIATOR PROTEIN"/>
    <property type="match status" value="1"/>
</dbReference>
<dbReference type="EC" id="3.4.19.-" evidence="1"/>
<dbReference type="PANTHER" id="PTHR11647">
    <property type="entry name" value="HYDRANTOINASE/DIHYDROPYRIMIDINASE FAMILY MEMBER"/>
    <property type="match status" value="1"/>
</dbReference>
<reference evidence="3 4" key="1">
    <citation type="submission" date="2023-06" db="EMBL/GenBank/DDBJ databases">
        <title>Alteromonas sp. ASW11-36 isolated from intertidal sand.</title>
        <authorList>
            <person name="Li Y."/>
        </authorList>
    </citation>
    <scope>NUCLEOTIDE SEQUENCE [LARGE SCALE GENOMIC DNA]</scope>
    <source>
        <strain evidence="3 4">ASW11-36</strain>
    </source>
</reference>
<feature type="domain" description="Amidohydrolase-related" evidence="2">
    <location>
        <begin position="52"/>
        <end position="373"/>
    </location>
</feature>